<organism evidence="2 3">
    <name type="scientific">Panicum virgatum</name>
    <name type="common">Blackwell switchgrass</name>
    <dbReference type="NCBI Taxonomy" id="38727"/>
    <lineage>
        <taxon>Eukaryota</taxon>
        <taxon>Viridiplantae</taxon>
        <taxon>Streptophyta</taxon>
        <taxon>Embryophyta</taxon>
        <taxon>Tracheophyta</taxon>
        <taxon>Spermatophyta</taxon>
        <taxon>Magnoliopsida</taxon>
        <taxon>Liliopsida</taxon>
        <taxon>Poales</taxon>
        <taxon>Poaceae</taxon>
        <taxon>PACMAD clade</taxon>
        <taxon>Panicoideae</taxon>
        <taxon>Panicodae</taxon>
        <taxon>Paniceae</taxon>
        <taxon>Panicinae</taxon>
        <taxon>Panicum</taxon>
        <taxon>Panicum sect. Hiantes</taxon>
    </lineage>
</organism>
<feature type="compositionally biased region" description="Basic residues" evidence="1">
    <location>
        <begin position="94"/>
        <end position="104"/>
    </location>
</feature>
<feature type="region of interest" description="Disordered" evidence="1">
    <location>
        <begin position="85"/>
        <end position="104"/>
    </location>
</feature>
<dbReference type="Proteomes" id="UP000823388">
    <property type="component" value="Chromosome 3N"/>
</dbReference>
<protein>
    <submittedName>
        <fullName evidence="2">Uncharacterized protein</fullName>
    </submittedName>
</protein>
<comment type="caution">
    <text evidence="2">The sequence shown here is derived from an EMBL/GenBank/DDBJ whole genome shotgun (WGS) entry which is preliminary data.</text>
</comment>
<sequence length="104" mass="12005">MCPHPRALADAAAGHRIIPWEIYIPISLRRCWWRHTLRTRPPSRPAANARGRRWRRGGEREVSDATLPDSSARSLLVVVRSSPRFLSPTPTRTRMAKKKKRAHH</sequence>
<gene>
    <name evidence="2" type="ORF">PVAP13_3NG258279</name>
</gene>
<name>A0A8T0U7M0_PANVG</name>
<accession>A0A8T0U7M0</accession>
<keyword evidence="3" id="KW-1185">Reference proteome</keyword>
<dbReference type="AlphaFoldDB" id="A0A8T0U7M0"/>
<evidence type="ECO:0000256" key="1">
    <source>
        <dbReference type="SAM" id="MobiDB-lite"/>
    </source>
</evidence>
<reference evidence="2" key="1">
    <citation type="submission" date="2020-05" db="EMBL/GenBank/DDBJ databases">
        <title>WGS assembly of Panicum virgatum.</title>
        <authorList>
            <person name="Lovell J.T."/>
            <person name="Jenkins J."/>
            <person name="Shu S."/>
            <person name="Juenger T.E."/>
            <person name="Schmutz J."/>
        </authorList>
    </citation>
    <scope>NUCLEOTIDE SEQUENCE</scope>
    <source>
        <strain evidence="2">AP13</strain>
    </source>
</reference>
<feature type="region of interest" description="Disordered" evidence="1">
    <location>
        <begin position="39"/>
        <end position="67"/>
    </location>
</feature>
<dbReference type="EMBL" id="CM029042">
    <property type="protein sequence ID" value="KAG2618277.1"/>
    <property type="molecule type" value="Genomic_DNA"/>
</dbReference>
<proteinExistence type="predicted"/>
<evidence type="ECO:0000313" key="3">
    <source>
        <dbReference type="Proteomes" id="UP000823388"/>
    </source>
</evidence>
<evidence type="ECO:0000313" key="2">
    <source>
        <dbReference type="EMBL" id="KAG2618277.1"/>
    </source>
</evidence>